<dbReference type="AlphaFoldDB" id="A0A2G9Z0C3"/>
<evidence type="ECO:0000259" key="4">
    <source>
        <dbReference type="Pfam" id="PF01855"/>
    </source>
</evidence>
<dbReference type="SUPFAM" id="SSF52518">
    <property type="entry name" value="Thiamin diphosphate-binding fold (THDP-binding)"/>
    <property type="match status" value="2"/>
</dbReference>
<dbReference type="GO" id="GO:0046872">
    <property type="term" value="F:metal ion binding"/>
    <property type="evidence" value="ECO:0007669"/>
    <property type="project" value="UniProtKB-UniRule"/>
</dbReference>
<keyword evidence="3" id="KW-0408">Iron</keyword>
<dbReference type="Pfam" id="PF01855">
    <property type="entry name" value="POR_N"/>
    <property type="match status" value="1"/>
</dbReference>
<protein>
    <recommendedName>
        <fullName evidence="3">Indolepyruvate oxidoreductase subunit IorA</fullName>
        <shortName evidence="3">IOR</shortName>
        <ecNumber evidence="3">1.2.7.8</ecNumber>
    </recommendedName>
    <alternativeName>
        <fullName evidence="3">Indolepyruvate ferredoxin oxidoreductase subunit alpha</fullName>
    </alternativeName>
</protein>
<evidence type="ECO:0000259" key="5">
    <source>
        <dbReference type="Pfam" id="PF02775"/>
    </source>
</evidence>
<dbReference type="Gene3D" id="3.40.50.970">
    <property type="match status" value="2"/>
</dbReference>
<organism evidence="6 7">
    <name type="scientific">Candidatus Nealsonbacteria bacterium CG23_combo_of_CG06-09_8_20_14_all_36_12</name>
    <dbReference type="NCBI Taxonomy" id="1974718"/>
    <lineage>
        <taxon>Bacteria</taxon>
        <taxon>Candidatus Nealsoniibacteriota</taxon>
    </lineage>
</organism>
<keyword evidence="3" id="KW-0411">Iron-sulfur</keyword>
<dbReference type="Proteomes" id="UP000228681">
    <property type="component" value="Unassembled WGS sequence"/>
</dbReference>
<dbReference type="PANTHER" id="PTHR43710">
    <property type="entry name" value="2-HYDROXYACYL-COA LYASE"/>
    <property type="match status" value="1"/>
</dbReference>
<dbReference type="Pfam" id="PF02775">
    <property type="entry name" value="TPP_enzyme_C"/>
    <property type="match status" value="1"/>
</dbReference>
<accession>A0A2G9Z0C3</accession>
<evidence type="ECO:0000256" key="3">
    <source>
        <dbReference type="PIRNR" id="PIRNR006439"/>
    </source>
</evidence>
<dbReference type="InterPro" id="IPR045025">
    <property type="entry name" value="HACL1-like"/>
</dbReference>
<dbReference type="FunFam" id="3.40.50.970:FF:000039">
    <property type="entry name" value="Indolepyruvate oxidoreductase subunit IorA"/>
    <property type="match status" value="1"/>
</dbReference>
<dbReference type="GO" id="GO:0030976">
    <property type="term" value="F:thiamine pyrophosphate binding"/>
    <property type="evidence" value="ECO:0007669"/>
    <property type="project" value="InterPro"/>
</dbReference>
<dbReference type="InterPro" id="IPR017721">
    <property type="entry name" value="IorA"/>
</dbReference>
<dbReference type="CDD" id="cd07034">
    <property type="entry name" value="TPP_PYR_PFOR_IOR-alpha_like"/>
    <property type="match status" value="1"/>
</dbReference>
<dbReference type="GO" id="GO:0051539">
    <property type="term" value="F:4 iron, 4 sulfur cluster binding"/>
    <property type="evidence" value="ECO:0007669"/>
    <property type="project" value="UniProtKB-UniRule"/>
</dbReference>
<dbReference type="InterPro" id="IPR029061">
    <property type="entry name" value="THDP-binding"/>
</dbReference>
<keyword evidence="2 3" id="KW-0560">Oxidoreductase</keyword>
<feature type="domain" description="Thiamine pyrophosphate enzyme TPP-binding" evidence="5">
    <location>
        <begin position="405"/>
        <end position="551"/>
    </location>
</feature>
<keyword evidence="6" id="KW-0670">Pyruvate</keyword>
<keyword evidence="3" id="KW-0249">Electron transport</keyword>
<proteinExistence type="predicted"/>
<feature type="domain" description="Pyruvate flavodoxin/ferredoxin oxidoreductase pyrimidine binding" evidence="4">
    <location>
        <begin position="24"/>
        <end position="203"/>
    </location>
</feature>
<sequence>MVEILQNKLGKKIILLGNEAIVRGALEAGVNFVSTYPGTPASEIGNTFFRIAKEGGPYFEFSTNEKVALEAGIGASFSGLKTLVAMKNFGLNVCLDALIPFVYTGTKGPTVIIVADDPSCHSSAQSEENTRPIEHLVHLPILEPSDPQECLDFTKLAFEISEKFKIPVMIRTTTRVAHQRMPVKLGDYESGIKNKVEFIKDPKRFITLPPRVLEMKKELLEKIEKIREFSEKSKINKTEGNRKSKIGIITSAISYLYVKESLKELNLDLPVLKLGVFYPSPNKKTKNFIKDLKKVLIVEELEASLEEWVKGLAKEVNPKLQIFGKNLLPTVGELKPEYVILAIAKISNKKYKIQNTKYKIPASKRLPQLCPGCPYWLVISAIKKAVDVEKVIFGGEIGCYMLFGNSPINLQDYLSCMGSSVGIAHGIKKAGSAFAPPPLKFRRASKAQARKQKVIAFVGDSSFFHAGIPALINTVFNKSNPLIIILENQTTAMTGHQPHPGAPVIPNGIKIENIVSACGVKNLKVIDPINQEEFTKTVKEFLEKDEVSVIIARRPCIFVAQKYEKKT</sequence>
<gene>
    <name evidence="6" type="ORF">COX34_01625</name>
</gene>
<reference evidence="6 7" key="1">
    <citation type="submission" date="2017-09" db="EMBL/GenBank/DDBJ databases">
        <title>Depth-based differentiation of microbial function through sediment-hosted aquifers and enrichment of novel symbionts in the deep terrestrial subsurface.</title>
        <authorList>
            <person name="Probst A.J."/>
            <person name="Ladd B."/>
            <person name="Jarett J.K."/>
            <person name="Geller-Mcgrath D.E."/>
            <person name="Sieber C.M."/>
            <person name="Emerson J.B."/>
            <person name="Anantharaman K."/>
            <person name="Thomas B.C."/>
            <person name="Malmstrom R."/>
            <person name="Stieglmeier M."/>
            <person name="Klingl A."/>
            <person name="Woyke T."/>
            <person name="Ryan C.M."/>
            <person name="Banfield J.F."/>
        </authorList>
    </citation>
    <scope>NUCLEOTIDE SEQUENCE [LARGE SCALE GENOMIC DNA]</scope>
    <source>
        <strain evidence="6">CG23_combo_of_CG06-09_8_20_14_all_36_12</strain>
    </source>
</reference>
<evidence type="ECO:0000313" key="6">
    <source>
        <dbReference type="EMBL" id="PIP24909.1"/>
    </source>
</evidence>
<evidence type="ECO:0000256" key="1">
    <source>
        <dbReference type="ARBA" id="ARBA00022723"/>
    </source>
</evidence>
<keyword evidence="1 3" id="KW-0479">Metal-binding</keyword>
<comment type="cofactor">
    <cofactor evidence="3">
        <name>[4Fe-4S] cluster</name>
        <dbReference type="ChEBI" id="CHEBI:49883"/>
    </cofactor>
    <text evidence="3">Binds 2 [4Fe-4S] clusters. In this family the first cluster has a non-standard and varying [4Fe-4S] binding motif CX(2)CX(2)CX(4-5)CP.</text>
</comment>
<dbReference type="EC" id="1.2.7.8" evidence="3"/>
<keyword evidence="3" id="KW-0813">Transport</keyword>
<name>A0A2G9Z0C3_9BACT</name>
<dbReference type="CDD" id="cd02008">
    <property type="entry name" value="TPP_IOR_alpha"/>
    <property type="match status" value="1"/>
</dbReference>
<dbReference type="EMBL" id="PCRS01000026">
    <property type="protein sequence ID" value="PIP24909.1"/>
    <property type="molecule type" value="Genomic_DNA"/>
</dbReference>
<dbReference type="PANTHER" id="PTHR43710:SF7">
    <property type="entry name" value="INDOLEPYRUVATE OXIDOREDUCTASE SUBUNIT IORA"/>
    <property type="match status" value="1"/>
</dbReference>
<comment type="caution">
    <text evidence="6">The sequence shown here is derived from an EMBL/GenBank/DDBJ whole genome shotgun (WGS) entry which is preliminary data.</text>
</comment>
<dbReference type="InterPro" id="IPR002880">
    <property type="entry name" value="Pyrv_Fd/Flavodoxin_OxRdtase_N"/>
</dbReference>
<comment type="catalytic activity">
    <reaction evidence="3">
        <text>indole-3-pyruvate + 2 oxidized [2Fe-2S]-[ferredoxin] + CoA = (indol-3-yl)acetyl-CoA + 2 reduced [2Fe-2S]-[ferredoxin] + CO2 + H(+)</text>
        <dbReference type="Rhea" id="RHEA:12645"/>
        <dbReference type="Rhea" id="RHEA-COMP:10000"/>
        <dbReference type="Rhea" id="RHEA-COMP:10001"/>
        <dbReference type="ChEBI" id="CHEBI:15378"/>
        <dbReference type="ChEBI" id="CHEBI:16526"/>
        <dbReference type="ChEBI" id="CHEBI:17640"/>
        <dbReference type="ChEBI" id="CHEBI:33737"/>
        <dbReference type="ChEBI" id="CHEBI:33738"/>
        <dbReference type="ChEBI" id="CHEBI:57271"/>
        <dbReference type="ChEBI" id="CHEBI:57287"/>
        <dbReference type="EC" id="1.2.7.8"/>
    </reaction>
</comment>
<dbReference type="InterPro" id="IPR011766">
    <property type="entry name" value="TPP_enzyme_TPP-bd"/>
</dbReference>
<comment type="function">
    <text evidence="3">Catalyzes the ferredoxin-dependent oxidative decarboxylation of arylpyruvates.</text>
</comment>
<keyword evidence="3" id="KW-0004">4Fe-4S</keyword>
<evidence type="ECO:0000313" key="7">
    <source>
        <dbReference type="Proteomes" id="UP000228681"/>
    </source>
</evidence>
<dbReference type="PIRSF" id="PIRSF006439">
    <property type="entry name" value="Indolepyruvate_ferr_oxidored"/>
    <property type="match status" value="1"/>
</dbReference>
<evidence type="ECO:0000256" key="2">
    <source>
        <dbReference type="ARBA" id="ARBA00023002"/>
    </source>
</evidence>
<dbReference type="GO" id="GO:0043805">
    <property type="term" value="F:indolepyruvate ferredoxin oxidoreductase activity"/>
    <property type="evidence" value="ECO:0007669"/>
    <property type="project" value="UniProtKB-UniRule"/>
</dbReference>